<organism evidence="9 10">
    <name type="scientific">Paenibacillus mucilaginosus K02</name>
    <dbReference type="NCBI Taxonomy" id="997761"/>
    <lineage>
        <taxon>Bacteria</taxon>
        <taxon>Bacillati</taxon>
        <taxon>Bacillota</taxon>
        <taxon>Bacilli</taxon>
        <taxon>Bacillales</taxon>
        <taxon>Paenibacillaceae</taxon>
        <taxon>Paenibacillus</taxon>
    </lineage>
</organism>
<dbReference type="Pfam" id="PF25275">
    <property type="entry name" value="Golvesin_C"/>
    <property type="match status" value="1"/>
</dbReference>
<evidence type="ECO:0000256" key="5">
    <source>
        <dbReference type="ARBA" id="ARBA00022729"/>
    </source>
</evidence>
<dbReference type="PATRIC" id="fig|997761.3.peg.5058"/>
<dbReference type="AlphaFoldDB" id="I0BNP5"/>
<evidence type="ECO:0000256" key="6">
    <source>
        <dbReference type="ARBA" id="ARBA00022801"/>
    </source>
</evidence>
<dbReference type="EC" id="3.2.1.78" evidence="3"/>
<dbReference type="Pfam" id="PF06439">
    <property type="entry name" value="3keto-disac_hyd"/>
    <property type="match status" value="1"/>
</dbReference>
<feature type="domain" description="Fibronectin type-III" evidence="8">
    <location>
        <begin position="371"/>
        <end position="474"/>
    </location>
</feature>
<sequence length="773" mass="85768">MNKWLKFVSTPLSVMMFVTVFMGLALPGRVQAGFTNFITRSGDRLMNGDTPFRFIGSNHPFLERSWMDVEEVEDSIRAASISGIDVIRVYPFEVRMKTDPPGTPRHVLGPGQYNEKAFQLMDRVLHLAGQYNVRLIVPFVDTHNYIGGVEDWAAFRGKTKTEFYSDPQIKQDFKAFITYVLNRKNKYTGVLYKDDKTILAWQLGNELGSTDSWTSEMAAHVKSIDPNHLLADGGYVRAQGIKANAVADPNIDIIDPHIYGYHQVDLAAKLAEWRKTTQGKKALIIGEFGDYSPAQIEQLLSTVQSNGTTGALFWGTMHHHRQGGWHWQPANTWSYLRYPGFATGDWANETTTINSMRSYAYSMRGQSVPPWPAPETPVLFPTDSSHTLSWLGASGVSAYDIERAADPQGPWQLIASEVTDDVTTPRHHTFTVPLFDDGSAAPGSSYYYRIRAKNLGGTLSPYSNVIGPVTPKKVIVIDQGDPGYTEAGTWGDSELPGSYGGKSRFSSTNGSTVQWTPNITQAGYYNVYVRYPLHKDSEKKVLYTIYNGINNNSYVDQMTIASGQWRLLETVYLRQGTGNYVKFKVNTTANHRADAVMFEPVHYGDGFQDGNANSWTHLSGTWSIDSDELTKVMKQTGAGIGEARGAMSPADVNVTVAVKAHDTGAQASTGLIARATPDFGSYYTLRINYELNKIQLYKKVNGTWTRLGEADLFANPGTWYVLRLELKGSSLKGYVNGVEKVNVTDSSLSGEGHVGLRTYNQTSVFDSLMVNPN</sequence>
<keyword evidence="7" id="KW-0326">Glycosidase</keyword>
<dbReference type="Gene3D" id="2.60.120.560">
    <property type="entry name" value="Exo-inulinase, domain 1"/>
    <property type="match status" value="1"/>
</dbReference>
<dbReference type="InterPro" id="IPR003961">
    <property type="entry name" value="FN3_dom"/>
</dbReference>
<evidence type="ECO:0000256" key="4">
    <source>
        <dbReference type="ARBA" id="ARBA00022525"/>
    </source>
</evidence>
<keyword evidence="4" id="KW-0964">Secreted</keyword>
<dbReference type="InterPro" id="IPR010496">
    <property type="entry name" value="AL/BT2_dom"/>
</dbReference>
<keyword evidence="6" id="KW-0378">Hydrolase</keyword>
<dbReference type="KEGG" id="pmw:B2K_25460"/>
<gene>
    <name evidence="9" type="ORF">B2K_25460</name>
</gene>
<dbReference type="PANTHER" id="PTHR31451:SF39">
    <property type="entry name" value="MANNAN ENDO-1,4-BETA-MANNOSIDASE 1"/>
    <property type="match status" value="1"/>
</dbReference>
<dbReference type="CDD" id="cd00063">
    <property type="entry name" value="FN3"/>
    <property type="match status" value="1"/>
</dbReference>
<dbReference type="PROSITE" id="PS50853">
    <property type="entry name" value="FN3"/>
    <property type="match status" value="1"/>
</dbReference>
<evidence type="ECO:0000313" key="10">
    <source>
        <dbReference type="Proteomes" id="UP000007392"/>
    </source>
</evidence>
<dbReference type="HOGENOM" id="CLU_361640_0_0_9"/>
<comment type="subcellular location">
    <subcellularLocation>
        <location evidence="2">Secreted</location>
    </subcellularLocation>
</comment>
<dbReference type="Gene3D" id="2.60.120.260">
    <property type="entry name" value="Galactose-binding domain-like"/>
    <property type="match status" value="1"/>
</dbReference>
<dbReference type="SUPFAM" id="SSF49265">
    <property type="entry name" value="Fibronectin type III"/>
    <property type="match status" value="1"/>
</dbReference>
<dbReference type="SUPFAM" id="SSF51445">
    <property type="entry name" value="(Trans)glycosidases"/>
    <property type="match status" value="1"/>
</dbReference>
<dbReference type="PANTHER" id="PTHR31451">
    <property type="match status" value="1"/>
</dbReference>
<dbReference type="InterPro" id="IPR036116">
    <property type="entry name" value="FN3_sf"/>
</dbReference>
<dbReference type="GO" id="GO:0016985">
    <property type="term" value="F:mannan endo-1,4-beta-mannosidase activity"/>
    <property type="evidence" value="ECO:0007669"/>
    <property type="project" value="TreeGrafter"/>
</dbReference>
<accession>I0BNP5</accession>
<evidence type="ECO:0000256" key="3">
    <source>
        <dbReference type="ARBA" id="ARBA00012706"/>
    </source>
</evidence>
<evidence type="ECO:0000259" key="8">
    <source>
        <dbReference type="PROSITE" id="PS50853"/>
    </source>
</evidence>
<protein>
    <recommendedName>
        <fullName evidence="3">mannan endo-1,4-beta-mannosidase</fullName>
        <ecNumber evidence="3">3.2.1.78</ecNumber>
    </recommendedName>
</protein>
<dbReference type="EMBL" id="CP003422">
    <property type="protein sequence ID" value="AFH63992.1"/>
    <property type="molecule type" value="Genomic_DNA"/>
</dbReference>
<dbReference type="InterPro" id="IPR045053">
    <property type="entry name" value="MAN-like"/>
</dbReference>
<keyword evidence="5" id="KW-0732">Signal</keyword>
<evidence type="ECO:0000256" key="7">
    <source>
        <dbReference type="ARBA" id="ARBA00023295"/>
    </source>
</evidence>
<evidence type="ECO:0000313" key="9">
    <source>
        <dbReference type="EMBL" id="AFH63992.1"/>
    </source>
</evidence>
<dbReference type="Proteomes" id="UP000007392">
    <property type="component" value="Chromosome"/>
</dbReference>
<dbReference type="InterPro" id="IPR017853">
    <property type="entry name" value="GH"/>
</dbReference>
<dbReference type="GO" id="GO:0005576">
    <property type="term" value="C:extracellular region"/>
    <property type="evidence" value="ECO:0007669"/>
    <property type="project" value="UniProtKB-SubCell"/>
</dbReference>
<name>I0BNP5_9BACL</name>
<dbReference type="InterPro" id="IPR033803">
    <property type="entry name" value="CBD-like_Golvesin-Xly"/>
</dbReference>
<dbReference type="InterPro" id="IPR001547">
    <property type="entry name" value="Glyco_hydro_5"/>
</dbReference>
<comment type="catalytic activity">
    <reaction evidence="1">
        <text>Random hydrolysis of (1-&gt;4)-beta-D-mannosidic linkages in mannans, galactomannans and glucomannans.</text>
        <dbReference type="EC" id="3.2.1.78"/>
    </reaction>
</comment>
<dbReference type="Gene3D" id="2.60.40.10">
    <property type="entry name" value="Immunoglobulins"/>
    <property type="match status" value="1"/>
</dbReference>
<evidence type="ECO:0000256" key="2">
    <source>
        <dbReference type="ARBA" id="ARBA00004613"/>
    </source>
</evidence>
<dbReference type="InterPro" id="IPR013783">
    <property type="entry name" value="Ig-like_fold"/>
</dbReference>
<dbReference type="Pfam" id="PF26410">
    <property type="entry name" value="GH5_mannosidase"/>
    <property type="match status" value="1"/>
</dbReference>
<evidence type="ECO:0000256" key="1">
    <source>
        <dbReference type="ARBA" id="ARBA00001678"/>
    </source>
</evidence>
<dbReference type="OrthoDB" id="9801493at2"/>
<dbReference type="Gene3D" id="3.20.20.80">
    <property type="entry name" value="Glycosidases"/>
    <property type="match status" value="1"/>
</dbReference>
<dbReference type="RefSeq" id="WP_014652021.1">
    <property type="nucleotide sequence ID" value="NC_017672.3"/>
</dbReference>
<proteinExistence type="predicted"/>
<reference evidence="9 10" key="1">
    <citation type="submission" date="2013-06" db="EMBL/GenBank/DDBJ databases">
        <title>Complete genome sequence of Paenibacillus mucilaginosus K02.</title>
        <authorList>
            <person name="Xiao B."/>
            <person name="Sun L."/>
            <person name="Xiao L."/>
            <person name="Lian B."/>
        </authorList>
    </citation>
    <scope>NUCLEOTIDE SEQUENCE [LARGE SCALE GENOMIC DNA]</scope>
    <source>
        <strain evidence="9 10">K02</strain>
    </source>
</reference>